<comment type="caution">
    <text evidence="2">The sequence shown here is derived from an EMBL/GenBank/DDBJ whole genome shotgun (WGS) entry which is preliminary data.</text>
</comment>
<organism evidence="2 3">
    <name type="scientific">Geodia barretti</name>
    <name type="common">Barrett's horny sponge</name>
    <dbReference type="NCBI Taxonomy" id="519541"/>
    <lineage>
        <taxon>Eukaryota</taxon>
        <taxon>Metazoa</taxon>
        <taxon>Porifera</taxon>
        <taxon>Demospongiae</taxon>
        <taxon>Heteroscleromorpha</taxon>
        <taxon>Tetractinellida</taxon>
        <taxon>Astrophorina</taxon>
        <taxon>Geodiidae</taxon>
        <taxon>Geodia</taxon>
    </lineage>
</organism>
<feature type="non-terminal residue" evidence="2">
    <location>
        <position position="145"/>
    </location>
</feature>
<feature type="region of interest" description="Disordered" evidence="1">
    <location>
        <begin position="1"/>
        <end position="45"/>
    </location>
</feature>
<dbReference type="AlphaFoldDB" id="A0AA35S372"/>
<reference evidence="2" key="1">
    <citation type="submission" date="2023-03" db="EMBL/GenBank/DDBJ databases">
        <authorList>
            <person name="Steffen K."/>
            <person name="Cardenas P."/>
        </authorList>
    </citation>
    <scope>NUCLEOTIDE SEQUENCE</scope>
</reference>
<evidence type="ECO:0000313" key="3">
    <source>
        <dbReference type="Proteomes" id="UP001174909"/>
    </source>
</evidence>
<dbReference type="SUPFAM" id="SSF50965">
    <property type="entry name" value="Galactose oxidase, central domain"/>
    <property type="match status" value="1"/>
</dbReference>
<evidence type="ECO:0000256" key="1">
    <source>
        <dbReference type="SAM" id="MobiDB-lite"/>
    </source>
</evidence>
<dbReference type="InterPro" id="IPR015915">
    <property type="entry name" value="Kelch-typ_b-propeller"/>
</dbReference>
<gene>
    <name evidence="2" type="ORF">GBAR_LOCUS12546</name>
</gene>
<feature type="non-terminal residue" evidence="2">
    <location>
        <position position="1"/>
    </location>
</feature>
<accession>A0AA35S372</accession>
<evidence type="ECO:0000313" key="2">
    <source>
        <dbReference type="EMBL" id="CAI8021081.1"/>
    </source>
</evidence>
<dbReference type="InterPro" id="IPR011043">
    <property type="entry name" value="Gal_Oxase/kelch_b-propeller"/>
</dbReference>
<dbReference type="Gene3D" id="2.120.10.80">
    <property type="entry name" value="Kelch-type beta propeller"/>
    <property type="match status" value="1"/>
</dbReference>
<dbReference type="EMBL" id="CASHTH010001864">
    <property type="protein sequence ID" value="CAI8021081.1"/>
    <property type="molecule type" value="Genomic_DNA"/>
</dbReference>
<feature type="compositionally biased region" description="Basic and acidic residues" evidence="1">
    <location>
        <begin position="35"/>
        <end position="45"/>
    </location>
</feature>
<dbReference type="Proteomes" id="UP001174909">
    <property type="component" value="Unassembled WGS sequence"/>
</dbReference>
<protein>
    <submittedName>
        <fullName evidence="2">Uncharacterized protein</fullName>
    </submittedName>
</protein>
<proteinExistence type="predicted"/>
<sequence>GLKRPSAGATRGDLQVEPNETLRQALWESGQQPAEEQKSTATREPRSVLSCLEWRKKRKAPQAMVRGAAAVYGQTVYVVGENFNMIHCYSARTDEWSPLSIVCPHINPGLVFVKSVLIAVGGQLNGQSTAKLTSFKNREWTHELP</sequence>
<name>A0AA35S372_GEOBA</name>
<keyword evidence="3" id="KW-1185">Reference proteome</keyword>